<evidence type="ECO:0000313" key="10">
    <source>
        <dbReference type="Proteomes" id="UP000277007"/>
    </source>
</evidence>
<comment type="subcellular location">
    <subcellularLocation>
        <location evidence="1">Cell membrane</location>
        <topology evidence="1">Multi-pass membrane protein</topology>
    </subcellularLocation>
</comment>
<evidence type="ECO:0000256" key="2">
    <source>
        <dbReference type="ARBA" id="ARBA00022475"/>
    </source>
</evidence>
<dbReference type="InterPro" id="IPR037185">
    <property type="entry name" value="EmrE-like"/>
</dbReference>
<feature type="transmembrane region" description="Helical" evidence="7">
    <location>
        <begin position="252"/>
        <end position="269"/>
    </location>
</feature>
<accession>A0A431VE25</accession>
<feature type="compositionally biased region" description="Basic and acidic residues" evidence="6">
    <location>
        <begin position="300"/>
        <end position="311"/>
    </location>
</feature>
<sequence>MVGFGPSCALLAALLFGVSTPLAKLLIADLSPWMLAGVLYLGSGLGLAAFRLARRLSGAAARAERGVSGGEWGWLLAAVAAGGVAGPVLLMVGLTGTAASTASLLLNLESVLTALLAWLAFREAADRRLVLGMAAIVAGAVALSWPGEGPGEGVAAVSGGWGALAIAGACLMWALDNNLTRKVSLADPVDIAMIKGLVAGSVNVALALALGDRLPPPALMATAMAVGLLGYGVSLALFVLALRWIGAARTGAYFSTAPFVGALLSLPLFGEPVTVRLLVAAGLMGFGLWLHLTEAHDHEHEHGPLEHDHPHRHDAHHQHDHAGLSLPPLPADGVHSHPHHHTPLRHSHPHYPDAHHGHAH</sequence>
<feature type="transmembrane region" description="Helical" evidence="7">
    <location>
        <begin position="217"/>
        <end position="240"/>
    </location>
</feature>
<keyword evidence="5 7" id="KW-0472">Membrane</keyword>
<dbReference type="EMBL" id="RXMA01000017">
    <property type="protein sequence ID" value="RTR17834.1"/>
    <property type="molecule type" value="Genomic_DNA"/>
</dbReference>
<protein>
    <submittedName>
        <fullName evidence="9">DMT family transporter</fullName>
    </submittedName>
</protein>
<feature type="compositionally biased region" description="Basic residues" evidence="6">
    <location>
        <begin position="336"/>
        <end position="349"/>
    </location>
</feature>
<evidence type="ECO:0000256" key="4">
    <source>
        <dbReference type="ARBA" id="ARBA00022989"/>
    </source>
</evidence>
<dbReference type="InterPro" id="IPR000620">
    <property type="entry name" value="EamA_dom"/>
</dbReference>
<dbReference type="Pfam" id="PF00892">
    <property type="entry name" value="EamA"/>
    <property type="match status" value="2"/>
</dbReference>
<comment type="caution">
    <text evidence="9">The sequence shown here is derived from an EMBL/GenBank/DDBJ whole genome shotgun (WGS) entry which is preliminary data.</text>
</comment>
<feature type="transmembrane region" description="Helical" evidence="7">
    <location>
        <begin position="275"/>
        <end position="292"/>
    </location>
</feature>
<dbReference type="InterPro" id="IPR051258">
    <property type="entry name" value="Diverse_Substrate_Transporter"/>
</dbReference>
<dbReference type="Proteomes" id="UP000277007">
    <property type="component" value="Unassembled WGS sequence"/>
</dbReference>
<organism evidence="9 10">
    <name type="scientific">Azospirillum griseum</name>
    <dbReference type="NCBI Taxonomy" id="2496639"/>
    <lineage>
        <taxon>Bacteria</taxon>
        <taxon>Pseudomonadati</taxon>
        <taxon>Pseudomonadota</taxon>
        <taxon>Alphaproteobacteria</taxon>
        <taxon>Rhodospirillales</taxon>
        <taxon>Azospirillaceae</taxon>
        <taxon>Azospirillum</taxon>
    </lineage>
</organism>
<proteinExistence type="predicted"/>
<dbReference type="Gene3D" id="1.10.3730.20">
    <property type="match status" value="1"/>
</dbReference>
<feature type="domain" description="EamA" evidence="8">
    <location>
        <begin position="5"/>
        <end position="144"/>
    </location>
</feature>
<dbReference type="PANTHER" id="PTHR42920">
    <property type="entry name" value="OS03G0707200 PROTEIN-RELATED"/>
    <property type="match status" value="1"/>
</dbReference>
<feature type="transmembrane region" description="Helical" evidence="7">
    <location>
        <begin position="191"/>
        <end position="211"/>
    </location>
</feature>
<keyword evidence="3 7" id="KW-0812">Transmembrane</keyword>
<keyword evidence="4 7" id="KW-1133">Transmembrane helix</keyword>
<dbReference type="GO" id="GO:0005886">
    <property type="term" value="C:plasma membrane"/>
    <property type="evidence" value="ECO:0007669"/>
    <property type="project" value="UniProtKB-SubCell"/>
</dbReference>
<name>A0A431VE25_9PROT</name>
<evidence type="ECO:0000256" key="1">
    <source>
        <dbReference type="ARBA" id="ARBA00004651"/>
    </source>
</evidence>
<evidence type="ECO:0000313" key="9">
    <source>
        <dbReference type="EMBL" id="RTR17834.1"/>
    </source>
</evidence>
<dbReference type="AlphaFoldDB" id="A0A431VE25"/>
<gene>
    <name evidence="9" type="ORF">EJ903_17010</name>
</gene>
<feature type="transmembrane region" description="Helical" evidence="7">
    <location>
        <begin position="74"/>
        <end position="96"/>
    </location>
</feature>
<feature type="domain" description="EamA" evidence="8">
    <location>
        <begin position="161"/>
        <end position="290"/>
    </location>
</feature>
<feature type="compositionally biased region" description="Basic and acidic residues" evidence="6">
    <location>
        <begin position="350"/>
        <end position="360"/>
    </location>
</feature>
<feature type="transmembrane region" description="Helical" evidence="7">
    <location>
        <begin position="153"/>
        <end position="175"/>
    </location>
</feature>
<feature type="transmembrane region" description="Helical" evidence="7">
    <location>
        <begin position="128"/>
        <end position="147"/>
    </location>
</feature>
<evidence type="ECO:0000259" key="8">
    <source>
        <dbReference type="Pfam" id="PF00892"/>
    </source>
</evidence>
<dbReference type="RefSeq" id="WP_126617633.1">
    <property type="nucleotide sequence ID" value="NZ_JBHUCY010000015.1"/>
</dbReference>
<feature type="region of interest" description="Disordered" evidence="6">
    <location>
        <begin position="300"/>
        <end position="360"/>
    </location>
</feature>
<keyword evidence="10" id="KW-1185">Reference proteome</keyword>
<evidence type="ECO:0000256" key="6">
    <source>
        <dbReference type="SAM" id="MobiDB-lite"/>
    </source>
</evidence>
<dbReference type="PANTHER" id="PTHR42920:SF11">
    <property type="entry name" value="INNER MEMBRANE PROTEIN YTFF"/>
    <property type="match status" value="1"/>
</dbReference>
<evidence type="ECO:0000256" key="5">
    <source>
        <dbReference type="ARBA" id="ARBA00023136"/>
    </source>
</evidence>
<reference evidence="9 10" key="1">
    <citation type="submission" date="2018-12" db="EMBL/GenBank/DDBJ databases">
        <authorList>
            <person name="Yang Y."/>
        </authorList>
    </citation>
    <scope>NUCLEOTIDE SEQUENCE [LARGE SCALE GENOMIC DNA]</scope>
    <source>
        <strain evidence="9 10">L-25-5w-1</strain>
    </source>
</reference>
<evidence type="ECO:0000256" key="7">
    <source>
        <dbReference type="SAM" id="Phobius"/>
    </source>
</evidence>
<keyword evidence="2" id="KW-1003">Cell membrane</keyword>
<feature type="transmembrane region" description="Helical" evidence="7">
    <location>
        <begin position="102"/>
        <end position="121"/>
    </location>
</feature>
<dbReference type="OrthoDB" id="9794287at2"/>
<dbReference type="SUPFAM" id="SSF103481">
    <property type="entry name" value="Multidrug resistance efflux transporter EmrE"/>
    <property type="match status" value="2"/>
</dbReference>
<evidence type="ECO:0000256" key="3">
    <source>
        <dbReference type="ARBA" id="ARBA00022692"/>
    </source>
</evidence>
<feature type="transmembrane region" description="Helical" evidence="7">
    <location>
        <begin position="33"/>
        <end position="53"/>
    </location>
</feature>